<accession>A0ABN0WK49</accession>
<name>A0ABN0WK49_9ACTN</name>
<sequence length="215" mass="23354">MTDAEELVRRARDDNPPEDNRFLELLEVAAVPRERLTWLAGEQWHIVRSDRRSFALFAARFPEPPAGDLFLALAGGEGTALGLLTGFAAALGWTEEDLRAYEPRPLAQAYPAYLAWSALSGTRSGLALAMLANLQEWGAYCGRAADALTARYGLTDEAVAFFRYFAVPPPGFTAQATAVIEKGLAAGEDPREALRAARLLHAYEAAFWAALAEGL</sequence>
<dbReference type="SUPFAM" id="SSF48613">
    <property type="entry name" value="Heme oxygenase-like"/>
    <property type="match status" value="1"/>
</dbReference>
<keyword evidence="4" id="KW-1185">Reference proteome</keyword>
<dbReference type="InterPro" id="IPR016084">
    <property type="entry name" value="Haem_Oase-like_multi-hlx"/>
</dbReference>
<dbReference type="EMBL" id="BAAABM010000023">
    <property type="protein sequence ID" value="GAA0340160.1"/>
    <property type="molecule type" value="Genomic_DNA"/>
</dbReference>
<evidence type="ECO:0000313" key="4">
    <source>
        <dbReference type="Proteomes" id="UP001501822"/>
    </source>
</evidence>
<proteinExistence type="predicted"/>
<dbReference type="RefSeq" id="WP_252807848.1">
    <property type="nucleotide sequence ID" value="NZ_BAAABM010000023.1"/>
</dbReference>
<feature type="domain" description="Thiaminase-2/PQQC" evidence="2">
    <location>
        <begin position="27"/>
        <end position="137"/>
    </location>
</feature>
<evidence type="ECO:0000256" key="1">
    <source>
        <dbReference type="ARBA" id="ARBA00004948"/>
    </source>
</evidence>
<evidence type="ECO:0000259" key="2">
    <source>
        <dbReference type="Pfam" id="PF03070"/>
    </source>
</evidence>
<protein>
    <recommendedName>
        <fullName evidence="2">Thiaminase-2/PQQC domain-containing protein</fullName>
    </recommendedName>
</protein>
<reference evidence="3 4" key="1">
    <citation type="journal article" date="2019" name="Int. J. Syst. Evol. Microbiol.">
        <title>The Global Catalogue of Microorganisms (GCM) 10K type strain sequencing project: providing services to taxonomists for standard genome sequencing and annotation.</title>
        <authorList>
            <consortium name="The Broad Institute Genomics Platform"/>
            <consortium name="The Broad Institute Genome Sequencing Center for Infectious Disease"/>
            <person name="Wu L."/>
            <person name="Ma J."/>
        </authorList>
    </citation>
    <scope>NUCLEOTIDE SEQUENCE [LARGE SCALE GENOMIC DNA]</scope>
    <source>
        <strain evidence="3 4">JCM 3146</strain>
    </source>
</reference>
<dbReference type="InterPro" id="IPR004305">
    <property type="entry name" value="Thiaminase-2/PQQC"/>
</dbReference>
<dbReference type="Pfam" id="PF03070">
    <property type="entry name" value="TENA_THI-4"/>
    <property type="match status" value="1"/>
</dbReference>
<dbReference type="Gene3D" id="1.20.910.10">
    <property type="entry name" value="Heme oxygenase-like"/>
    <property type="match status" value="1"/>
</dbReference>
<gene>
    <name evidence="3" type="ORF">GCM10010151_32210</name>
</gene>
<dbReference type="Proteomes" id="UP001501822">
    <property type="component" value="Unassembled WGS sequence"/>
</dbReference>
<comment type="caution">
    <text evidence="3">The sequence shown here is derived from an EMBL/GenBank/DDBJ whole genome shotgun (WGS) entry which is preliminary data.</text>
</comment>
<organism evidence="3 4">
    <name type="scientific">Actinoallomurus spadix</name>
    <dbReference type="NCBI Taxonomy" id="79912"/>
    <lineage>
        <taxon>Bacteria</taxon>
        <taxon>Bacillati</taxon>
        <taxon>Actinomycetota</taxon>
        <taxon>Actinomycetes</taxon>
        <taxon>Streptosporangiales</taxon>
        <taxon>Thermomonosporaceae</taxon>
        <taxon>Actinoallomurus</taxon>
    </lineage>
</organism>
<comment type="pathway">
    <text evidence="1">Cofactor biosynthesis; thiamine diphosphate biosynthesis.</text>
</comment>
<evidence type="ECO:0000313" key="3">
    <source>
        <dbReference type="EMBL" id="GAA0340160.1"/>
    </source>
</evidence>